<organism evidence="1 2">
    <name type="scientific">Planctomyces bekefii</name>
    <dbReference type="NCBI Taxonomy" id="1653850"/>
    <lineage>
        <taxon>Bacteria</taxon>
        <taxon>Pseudomonadati</taxon>
        <taxon>Planctomycetota</taxon>
        <taxon>Planctomycetia</taxon>
        <taxon>Planctomycetales</taxon>
        <taxon>Planctomycetaceae</taxon>
        <taxon>Planctomyces</taxon>
    </lineage>
</organism>
<sequence>RITGPTSRNDQQALNLPAIYNSSPSSSCLVQVAGLVPRHSLTEKPFTVLFKPNENLNASEIELINLLKTDPAKREMLLDFFSQDKIDKAQYLETIAKIFAHGWDSSKKTFF</sequence>
<proteinExistence type="predicted"/>
<keyword evidence="2" id="KW-1185">Reference proteome</keyword>
<dbReference type="EMBL" id="SRHE01000478">
    <property type="protein sequence ID" value="TWW08855.1"/>
    <property type="molecule type" value="Genomic_DNA"/>
</dbReference>
<name>A0A5C6M402_9PLAN</name>
<protein>
    <submittedName>
        <fullName evidence="1">Uncharacterized protein</fullName>
    </submittedName>
</protein>
<reference evidence="1 2" key="1">
    <citation type="submission" date="2019-08" db="EMBL/GenBank/DDBJ databases">
        <title>100 year-old enigma solved: identification of Planctomyces bekefii, the type genus and species of the phylum Planctomycetes.</title>
        <authorList>
            <person name="Svetlana D.N."/>
            <person name="Overmann J."/>
        </authorList>
    </citation>
    <scope>NUCLEOTIDE SEQUENCE [LARGE SCALE GENOMIC DNA]</scope>
    <source>
        <strain evidence="1">Phe10_nw2017</strain>
    </source>
</reference>
<dbReference type="AlphaFoldDB" id="A0A5C6M402"/>
<feature type="non-terminal residue" evidence="1">
    <location>
        <position position="1"/>
    </location>
</feature>
<evidence type="ECO:0000313" key="2">
    <source>
        <dbReference type="Proteomes" id="UP000321083"/>
    </source>
</evidence>
<comment type="caution">
    <text evidence="1">The sequence shown here is derived from an EMBL/GenBank/DDBJ whole genome shotgun (WGS) entry which is preliminary data.</text>
</comment>
<accession>A0A5C6M402</accession>
<evidence type="ECO:0000313" key="1">
    <source>
        <dbReference type="EMBL" id="TWW08855.1"/>
    </source>
</evidence>
<reference evidence="1 2" key="2">
    <citation type="submission" date="2019-08" db="EMBL/GenBank/DDBJ databases">
        <authorList>
            <person name="Henke P."/>
        </authorList>
    </citation>
    <scope>NUCLEOTIDE SEQUENCE [LARGE SCALE GENOMIC DNA]</scope>
    <source>
        <strain evidence="1">Phe10_nw2017</strain>
    </source>
</reference>
<gene>
    <name evidence="1" type="ORF">E3A20_20180</name>
</gene>
<dbReference type="Proteomes" id="UP000321083">
    <property type="component" value="Unassembled WGS sequence"/>
</dbReference>